<feature type="domain" description="HTH tetR-type" evidence="5">
    <location>
        <begin position="10"/>
        <end position="70"/>
    </location>
</feature>
<evidence type="ECO:0000256" key="4">
    <source>
        <dbReference type="PROSITE-ProRule" id="PRU00335"/>
    </source>
</evidence>
<evidence type="ECO:0000256" key="1">
    <source>
        <dbReference type="ARBA" id="ARBA00023015"/>
    </source>
</evidence>
<proteinExistence type="predicted"/>
<dbReference type="PANTHER" id="PTHR30055">
    <property type="entry name" value="HTH-TYPE TRANSCRIPTIONAL REGULATOR RUTR"/>
    <property type="match status" value="1"/>
</dbReference>
<dbReference type="OrthoDB" id="9789566at2"/>
<keyword evidence="7" id="KW-1185">Reference proteome</keyword>
<keyword evidence="2 4" id="KW-0238">DNA-binding</keyword>
<dbReference type="Proteomes" id="UP000268007">
    <property type="component" value="Unassembled WGS sequence"/>
</dbReference>
<dbReference type="InterPro" id="IPR050109">
    <property type="entry name" value="HTH-type_TetR-like_transc_reg"/>
</dbReference>
<sequence length="205" mass="23260">MASTTLLINDQLPEQILQAALQLYLKHGLKKVTMDDVSKVIGKSRSAIYYYYKNRDEIFDAVMEMLIRDIMDEVRLAVDKGGSTEEKLKIFCLAKVKISEEKSGVFAAMEAGMNVDEISRHATTLTAVHKKLMKAESDLLAAVFAEGVGRREVRPMKPNDLERVIFILLSSIRGIRREMKQDNDFSELKPTVDTLMAMAMHWMKS</sequence>
<reference evidence="6 7" key="1">
    <citation type="submission" date="2018-10" db="EMBL/GenBank/DDBJ databases">
        <title>Genomic Encyclopedia of Archaeal and Bacterial Type Strains, Phase II (KMG-II): from individual species to whole genera.</title>
        <authorList>
            <person name="Goeker M."/>
        </authorList>
    </citation>
    <scope>NUCLEOTIDE SEQUENCE [LARGE SCALE GENOMIC DNA]</scope>
    <source>
        <strain evidence="6 7">DSM 18602</strain>
    </source>
</reference>
<evidence type="ECO:0000313" key="7">
    <source>
        <dbReference type="Proteomes" id="UP000268007"/>
    </source>
</evidence>
<dbReference type="InterPro" id="IPR001647">
    <property type="entry name" value="HTH_TetR"/>
</dbReference>
<dbReference type="PROSITE" id="PS50977">
    <property type="entry name" value="HTH_TETR_2"/>
    <property type="match status" value="1"/>
</dbReference>
<name>A0A495J865_9SPHI</name>
<protein>
    <submittedName>
        <fullName evidence="6">TetR family transcriptional regulator</fullName>
    </submittedName>
</protein>
<evidence type="ECO:0000256" key="2">
    <source>
        <dbReference type="ARBA" id="ARBA00023125"/>
    </source>
</evidence>
<feature type="DNA-binding region" description="H-T-H motif" evidence="4">
    <location>
        <begin position="33"/>
        <end position="52"/>
    </location>
</feature>
<evidence type="ECO:0000256" key="3">
    <source>
        <dbReference type="ARBA" id="ARBA00023163"/>
    </source>
</evidence>
<evidence type="ECO:0000259" key="5">
    <source>
        <dbReference type="PROSITE" id="PS50977"/>
    </source>
</evidence>
<dbReference type="PRINTS" id="PR00455">
    <property type="entry name" value="HTHTETR"/>
</dbReference>
<dbReference type="RefSeq" id="WP_121200396.1">
    <property type="nucleotide sequence ID" value="NZ_RBKU01000001.1"/>
</dbReference>
<accession>A0A495J865</accession>
<gene>
    <name evidence="6" type="ORF">BDD43_4886</name>
</gene>
<dbReference type="Gene3D" id="1.10.10.60">
    <property type="entry name" value="Homeodomain-like"/>
    <property type="match status" value="1"/>
</dbReference>
<keyword evidence="1" id="KW-0805">Transcription regulation</keyword>
<dbReference type="AlphaFoldDB" id="A0A495J865"/>
<dbReference type="PANTHER" id="PTHR30055:SF234">
    <property type="entry name" value="HTH-TYPE TRANSCRIPTIONAL REGULATOR BETI"/>
    <property type="match status" value="1"/>
</dbReference>
<dbReference type="GO" id="GO:0003700">
    <property type="term" value="F:DNA-binding transcription factor activity"/>
    <property type="evidence" value="ECO:0007669"/>
    <property type="project" value="TreeGrafter"/>
</dbReference>
<dbReference type="EMBL" id="RBKU01000001">
    <property type="protein sequence ID" value="RKR84638.1"/>
    <property type="molecule type" value="Genomic_DNA"/>
</dbReference>
<evidence type="ECO:0000313" key="6">
    <source>
        <dbReference type="EMBL" id="RKR84638.1"/>
    </source>
</evidence>
<dbReference type="Pfam" id="PF00440">
    <property type="entry name" value="TetR_N"/>
    <property type="match status" value="1"/>
</dbReference>
<keyword evidence="3" id="KW-0804">Transcription</keyword>
<organism evidence="6 7">
    <name type="scientific">Mucilaginibacter gracilis</name>
    <dbReference type="NCBI Taxonomy" id="423350"/>
    <lineage>
        <taxon>Bacteria</taxon>
        <taxon>Pseudomonadati</taxon>
        <taxon>Bacteroidota</taxon>
        <taxon>Sphingobacteriia</taxon>
        <taxon>Sphingobacteriales</taxon>
        <taxon>Sphingobacteriaceae</taxon>
        <taxon>Mucilaginibacter</taxon>
    </lineage>
</organism>
<dbReference type="GO" id="GO:0000976">
    <property type="term" value="F:transcription cis-regulatory region binding"/>
    <property type="evidence" value="ECO:0007669"/>
    <property type="project" value="TreeGrafter"/>
</dbReference>
<dbReference type="InterPro" id="IPR009057">
    <property type="entry name" value="Homeodomain-like_sf"/>
</dbReference>
<dbReference type="SUPFAM" id="SSF46689">
    <property type="entry name" value="Homeodomain-like"/>
    <property type="match status" value="1"/>
</dbReference>
<comment type="caution">
    <text evidence="6">The sequence shown here is derived from an EMBL/GenBank/DDBJ whole genome shotgun (WGS) entry which is preliminary data.</text>
</comment>
<dbReference type="Gene3D" id="1.10.357.10">
    <property type="entry name" value="Tetracycline Repressor, domain 2"/>
    <property type="match status" value="1"/>
</dbReference>